<dbReference type="InterPro" id="IPR018114">
    <property type="entry name" value="TRYPSIN_HIS"/>
</dbReference>
<evidence type="ECO:0000259" key="11">
    <source>
        <dbReference type="PROSITE" id="PS50287"/>
    </source>
</evidence>
<dbReference type="PROSITE" id="PS50287">
    <property type="entry name" value="SRCR_2"/>
    <property type="match status" value="1"/>
</dbReference>
<dbReference type="InterPro" id="IPR033116">
    <property type="entry name" value="TRYPSIN_SER"/>
</dbReference>
<dbReference type="PROSITE" id="PS00135">
    <property type="entry name" value="TRYPSIN_SER"/>
    <property type="match status" value="1"/>
</dbReference>
<feature type="region of interest" description="Disordered" evidence="8">
    <location>
        <begin position="1"/>
        <end position="55"/>
    </location>
</feature>
<dbReference type="GO" id="GO:0016020">
    <property type="term" value="C:membrane"/>
    <property type="evidence" value="ECO:0007669"/>
    <property type="project" value="InterPro"/>
</dbReference>
<keyword evidence="1 7" id="KW-0645">Protease</keyword>
<dbReference type="SMART" id="SM00020">
    <property type="entry name" value="Tryp_SPc"/>
    <property type="match status" value="1"/>
</dbReference>
<dbReference type="SMART" id="SM00202">
    <property type="entry name" value="SR"/>
    <property type="match status" value="1"/>
</dbReference>
<name>A0A9Y3S1E0_9CICH</name>
<evidence type="ECO:0000256" key="8">
    <source>
        <dbReference type="SAM" id="MobiDB-lite"/>
    </source>
</evidence>
<evidence type="ECO:0000313" key="12">
    <source>
        <dbReference type="Proteomes" id="UP000695023"/>
    </source>
</evidence>
<dbReference type="InterPro" id="IPR043504">
    <property type="entry name" value="Peptidase_S1_PA_chymotrypsin"/>
</dbReference>
<keyword evidence="3 7" id="KW-0720">Serine protease</keyword>
<dbReference type="InterPro" id="IPR001314">
    <property type="entry name" value="Peptidase_S1A"/>
</dbReference>
<dbReference type="PANTHER" id="PTHR24252">
    <property type="entry name" value="ACROSIN-RELATED"/>
    <property type="match status" value="1"/>
</dbReference>
<evidence type="ECO:0000256" key="6">
    <source>
        <dbReference type="PROSITE-ProRule" id="PRU00196"/>
    </source>
</evidence>
<dbReference type="PANTHER" id="PTHR24252:SF27">
    <property type="entry name" value="TRANSMEMBRANE PROTEASE SERINE 3-LIKE"/>
    <property type="match status" value="1"/>
</dbReference>
<dbReference type="GeneID" id="102208312"/>
<keyword evidence="2 7" id="KW-0378">Hydrolase</keyword>
<comment type="caution">
    <text evidence="6">Lacks conserved residue(s) required for the propagation of feature annotation.</text>
</comment>
<feature type="transmembrane region" description="Helical" evidence="9">
    <location>
        <begin position="115"/>
        <end position="138"/>
    </location>
</feature>
<dbReference type="InterPro" id="IPR001254">
    <property type="entry name" value="Trypsin_dom"/>
</dbReference>
<dbReference type="Proteomes" id="UP000695023">
    <property type="component" value="Unplaced"/>
</dbReference>
<gene>
    <name evidence="13" type="primary">tmprss3a</name>
</gene>
<sequence>MTEDCEKISPAASADNTSSTSTEPKKDAPEQPGSSTIDVVSVTEEDLPTVETPTSLNISPLGSFVIEPQSGNYCTKPTDPQPPPSPAMPITKVQPFMHEDDMDKSWKSRILAHRFAVLIFAVCCILGVAVLLSVGLGLRLSGRSSVLQVQIQGKWRTVCSEDWNNRLGRAACKQLGYSSYLESFFISLTYIEKDLQTDLMSFHWNKSQIIKLQNAPSISFSVPSDCGLRPQYRTRIVGGNITKQGQFPWQVSLHFRNEHLCGGSIISPYWVITAAHCVYGFVNSSMWAVYVGLTEQPLHGAQALAVEKIVYHNRYRQKGLDYDIALMKLAKQLEVNGSVQPICLPSHGEEFKEGTLCWISGWGATEEDGDTSVVLRSAVVPLISNQNCNKPEVYKGLISSWMICAGYLEGGIDSCQGDSGGPLACEDSSVWKLVGATSWGIGCAHINKPGVYTRITLALSWIHKQMEVSVHI</sequence>
<evidence type="ECO:0000256" key="9">
    <source>
        <dbReference type="SAM" id="Phobius"/>
    </source>
</evidence>
<evidence type="ECO:0000256" key="3">
    <source>
        <dbReference type="ARBA" id="ARBA00022825"/>
    </source>
</evidence>
<accession>A0A9Y3S1E0</accession>
<dbReference type="PROSITE" id="PS50240">
    <property type="entry name" value="TRYPSIN_DOM"/>
    <property type="match status" value="1"/>
</dbReference>
<feature type="domain" description="Peptidase S1" evidence="10">
    <location>
        <begin position="236"/>
        <end position="467"/>
    </location>
</feature>
<dbReference type="Gene3D" id="3.10.250.10">
    <property type="entry name" value="SRCR-like domain"/>
    <property type="match status" value="1"/>
</dbReference>
<dbReference type="Pfam" id="PF00089">
    <property type="entry name" value="Trypsin"/>
    <property type="match status" value="1"/>
</dbReference>
<proteinExistence type="predicted"/>
<dbReference type="Pfam" id="PF15494">
    <property type="entry name" value="SRCR_2"/>
    <property type="match status" value="1"/>
</dbReference>
<keyword evidence="9" id="KW-0472">Membrane</keyword>
<dbReference type="CTD" id="100000148"/>
<dbReference type="InterPro" id="IPR009003">
    <property type="entry name" value="Peptidase_S1_PA"/>
</dbReference>
<evidence type="ECO:0000313" key="13">
    <source>
        <dbReference type="RefSeq" id="XP_005751637.1"/>
    </source>
</evidence>
<dbReference type="GO" id="GO:0006508">
    <property type="term" value="P:proteolysis"/>
    <property type="evidence" value="ECO:0007669"/>
    <property type="project" value="UniProtKB-KW"/>
</dbReference>
<keyword evidence="9 13" id="KW-0812">Transmembrane</keyword>
<dbReference type="RefSeq" id="XP_005751637.1">
    <property type="nucleotide sequence ID" value="XM_005751580.1"/>
</dbReference>
<dbReference type="InterPro" id="IPR036772">
    <property type="entry name" value="SRCR-like_dom_sf"/>
</dbReference>
<dbReference type="InterPro" id="IPR001190">
    <property type="entry name" value="SRCR"/>
</dbReference>
<keyword evidence="4" id="KW-1015">Disulfide bond</keyword>
<dbReference type="AlphaFoldDB" id="A0A9Y3S1E0"/>
<dbReference type="SUPFAM" id="SSF56487">
    <property type="entry name" value="SRCR-like"/>
    <property type="match status" value="1"/>
</dbReference>
<organism evidence="12 13">
    <name type="scientific">Pundamilia nyererei</name>
    <dbReference type="NCBI Taxonomy" id="303518"/>
    <lineage>
        <taxon>Eukaryota</taxon>
        <taxon>Metazoa</taxon>
        <taxon>Chordata</taxon>
        <taxon>Craniata</taxon>
        <taxon>Vertebrata</taxon>
        <taxon>Euteleostomi</taxon>
        <taxon>Actinopterygii</taxon>
        <taxon>Neopterygii</taxon>
        <taxon>Teleostei</taxon>
        <taxon>Neoteleostei</taxon>
        <taxon>Acanthomorphata</taxon>
        <taxon>Ovalentaria</taxon>
        <taxon>Cichlomorphae</taxon>
        <taxon>Cichliformes</taxon>
        <taxon>Cichlidae</taxon>
        <taxon>African cichlids</taxon>
        <taxon>Pseudocrenilabrinae</taxon>
        <taxon>Haplochromini</taxon>
        <taxon>Pundamilia</taxon>
    </lineage>
</organism>
<evidence type="ECO:0000256" key="7">
    <source>
        <dbReference type="RuleBase" id="RU363034"/>
    </source>
</evidence>
<evidence type="ECO:0000256" key="2">
    <source>
        <dbReference type="ARBA" id="ARBA00022801"/>
    </source>
</evidence>
<dbReference type="SUPFAM" id="SSF50494">
    <property type="entry name" value="Trypsin-like serine proteases"/>
    <property type="match status" value="1"/>
</dbReference>
<evidence type="ECO:0000256" key="5">
    <source>
        <dbReference type="ARBA" id="ARBA00023180"/>
    </source>
</evidence>
<feature type="domain" description="SRCR" evidence="11">
    <location>
        <begin position="130"/>
        <end position="179"/>
    </location>
</feature>
<protein>
    <submittedName>
        <fullName evidence="13">Transmembrane protease serine 3</fullName>
    </submittedName>
</protein>
<evidence type="ECO:0000256" key="4">
    <source>
        <dbReference type="ARBA" id="ARBA00023157"/>
    </source>
</evidence>
<keyword evidence="9" id="KW-1133">Transmembrane helix</keyword>
<dbReference type="PROSITE" id="PS00134">
    <property type="entry name" value="TRYPSIN_HIS"/>
    <property type="match status" value="1"/>
</dbReference>
<reference evidence="13" key="1">
    <citation type="submission" date="2025-08" db="UniProtKB">
        <authorList>
            <consortium name="RefSeq"/>
        </authorList>
    </citation>
    <scope>IDENTIFICATION</scope>
</reference>
<evidence type="ECO:0000259" key="10">
    <source>
        <dbReference type="PROSITE" id="PS50240"/>
    </source>
</evidence>
<feature type="compositionally biased region" description="Low complexity" evidence="8">
    <location>
        <begin position="9"/>
        <end position="22"/>
    </location>
</feature>
<dbReference type="Gene3D" id="2.40.10.10">
    <property type="entry name" value="Trypsin-like serine proteases"/>
    <property type="match status" value="2"/>
</dbReference>
<dbReference type="CDD" id="cd00190">
    <property type="entry name" value="Tryp_SPc"/>
    <property type="match status" value="1"/>
</dbReference>
<dbReference type="GO" id="GO:0004252">
    <property type="term" value="F:serine-type endopeptidase activity"/>
    <property type="evidence" value="ECO:0007669"/>
    <property type="project" value="InterPro"/>
</dbReference>
<keyword evidence="5" id="KW-0325">Glycoprotein</keyword>
<dbReference type="FunFam" id="2.40.10.10:FF:000003">
    <property type="entry name" value="Transmembrane serine protease 3"/>
    <property type="match status" value="1"/>
</dbReference>
<evidence type="ECO:0000256" key="1">
    <source>
        <dbReference type="ARBA" id="ARBA00022670"/>
    </source>
</evidence>
<dbReference type="PRINTS" id="PR00722">
    <property type="entry name" value="CHYMOTRYPSIN"/>
</dbReference>
<keyword evidence="12" id="KW-1185">Reference proteome</keyword>